<evidence type="ECO:0000259" key="12">
    <source>
        <dbReference type="Pfam" id="PF18266"/>
    </source>
</evidence>
<dbReference type="GO" id="GO:0016485">
    <property type="term" value="P:protein processing"/>
    <property type="evidence" value="ECO:0007669"/>
    <property type="project" value="InterPro"/>
</dbReference>
<evidence type="ECO:0000256" key="9">
    <source>
        <dbReference type="ARBA" id="ARBA00023180"/>
    </source>
</evidence>
<keyword evidence="8 10" id="KW-0472">Membrane</keyword>
<keyword evidence="6" id="KW-0914">Notch signaling pathway</keyword>
<keyword evidence="13" id="KW-1185">Reference proteome</keyword>
<evidence type="ECO:0000256" key="5">
    <source>
        <dbReference type="ARBA" id="ARBA00022729"/>
    </source>
</evidence>
<dbReference type="SUPFAM" id="SSF53187">
    <property type="entry name" value="Zn-dependent exopeptidases"/>
    <property type="match status" value="1"/>
</dbReference>
<dbReference type="Pfam" id="PF18266">
    <property type="entry name" value="Ncstrn_small"/>
    <property type="match status" value="1"/>
</dbReference>
<comment type="similarity">
    <text evidence="2">Belongs to the nicastrin family.</text>
</comment>
<evidence type="ECO:0000313" key="13">
    <source>
        <dbReference type="Proteomes" id="UP000046395"/>
    </source>
</evidence>
<dbReference type="PANTHER" id="PTHR21092">
    <property type="entry name" value="NICASTRIN"/>
    <property type="match status" value="1"/>
</dbReference>
<dbReference type="GO" id="GO:0005886">
    <property type="term" value="C:plasma membrane"/>
    <property type="evidence" value="ECO:0007669"/>
    <property type="project" value="TreeGrafter"/>
</dbReference>
<dbReference type="STRING" id="70415.A0A5S6QUR6"/>
<dbReference type="InterPro" id="IPR041084">
    <property type="entry name" value="Ncstrn_small"/>
</dbReference>
<feature type="transmembrane region" description="Helical" evidence="10">
    <location>
        <begin position="659"/>
        <end position="682"/>
    </location>
</feature>
<comment type="subcellular location">
    <subcellularLocation>
        <location evidence="1">Membrane</location>
        <topology evidence="1">Single-pass type I membrane protein</topology>
    </subcellularLocation>
</comment>
<evidence type="ECO:0000256" key="2">
    <source>
        <dbReference type="ARBA" id="ARBA00007717"/>
    </source>
</evidence>
<feature type="chain" id="PRO_5024314474" description="Nicastrin" evidence="11">
    <location>
        <begin position="20"/>
        <end position="710"/>
    </location>
</feature>
<dbReference type="AlphaFoldDB" id="A0A5S6QUR6"/>
<evidence type="ECO:0000256" key="11">
    <source>
        <dbReference type="SAM" id="SignalP"/>
    </source>
</evidence>
<evidence type="ECO:0000256" key="6">
    <source>
        <dbReference type="ARBA" id="ARBA00022976"/>
    </source>
</evidence>
<name>A0A5S6QUR6_TRIMR</name>
<evidence type="ECO:0000256" key="1">
    <source>
        <dbReference type="ARBA" id="ARBA00004479"/>
    </source>
</evidence>
<evidence type="ECO:0000256" key="8">
    <source>
        <dbReference type="ARBA" id="ARBA00023136"/>
    </source>
</evidence>
<evidence type="ECO:0000313" key="14">
    <source>
        <dbReference type="WBParaSite" id="TMUE_3000010879.1"/>
    </source>
</evidence>
<dbReference type="GO" id="GO:0007220">
    <property type="term" value="P:Notch receptor processing"/>
    <property type="evidence" value="ECO:0007669"/>
    <property type="project" value="TreeGrafter"/>
</dbReference>
<dbReference type="WBParaSite" id="TMUE_3000010879.1">
    <property type="protein sequence ID" value="TMUE_3000010879.1"/>
    <property type="gene ID" value="WBGene00292088"/>
</dbReference>
<reference evidence="14" key="1">
    <citation type="submission" date="2019-12" db="UniProtKB">
        <authorList>
            <consortium name="WormBaseParasite"/>
        </authorList>
    </citation>
    <scope>IDENTIFICATION</scope>
</reference>
<dbReference type="Proteomes" id="UP000046395">
    <property type="component" value="Unassembled WGS sequence"/>
</dbReference>
<keyword evidence="5 11" id="KW-0732">Signal</keyword>
<dbReference type="PANTHER" id="PTHR21092:SF0">
    <property type="entry name" value="NICASTRIN"/>
    <property type="match status" value="1"/>
</dbReference>
<evidence type="ECO:0000256" key="3">
    <source>
        <dbReference type="ARBA" id="ARBA00015303"/>
    </source>
</evidence>
<dbReference type="Pfam" id="PF05450">
    <property type="entry name" value="Nicastrin"/>
    <property type="match status" value="1"/>
</dbReference>
<dbReference type="GO" id="GO:0007219">
    <property type="term" value="P:Notch signaling pathway"/>
    <property type="evidence" value="ECO:0007669"/>
    <property type="project" value="UniProtKB-KW"/>
</dbReference>
<feature type="signal peptide" evidence="11">
    <location>
        <begin position="1"/>
        <end position="19"/>
    </location>
</feature>
<keyword evidence="4 10" id="KW-0812">Transmembrane</keyword>
<protein>
    <recommendedName>
        <fullName evidence="3">Nicastrin</fullName>
    </recommendedName>
</protein>
<dbReference type="Gene3D" id="3.40.630.10">
    <property type="entry name" value="Zn peptidases"/>
    <property type="match status" value="1"/>
</dbReference>
<keyword evidence="7 10" id="KW-1133">Transmembrane helix</keyword>
<evidence type="ECO:0000256" key="10">
    <source>
        <dbReference type="SAM" id="Phobius"/>
    </source>
</evidence>
<keyword evidence="9" id="KW-0325">Glycoprotein</keyword>
<sequence length="710" mass="80582">MLRNIALWILLTSSCFSFALRVRDNIYINLEDGFPCTRFLNSTHQIGCHSPKGGNVGIVFWTRTAADFQYIVDDAFNLAPYIIVTHVRLFGQINAEVLKNLRPNLSGVIIYFEEGADIVEVPAYSEDHKCPSSTHDLYAKDSTYGQCRMAAWNKPGDGARFFDWNVPIYLLVNKTEINLITQECYLHHNEGYDGEKKRFPLCAAELVTFNHAAGDAVRCMRRNTLTKFLTAGSFFCVPLEDLNVFIILPFRERGRPFTEKSIFILAARMDSLSLFNEYTPGTTSVGSVIVWLAIAEALGRSTKLIEQLSNKTGRHLMPILFHGEAFDYIGSSRMVWDMQTNTFPSYHGLNSSFVNLSHIGFFFELSHVTNMDNRELYLHVDPIAYENYSRTREEINNLHTILLNTFPSIKNSNFNLPLPPSSLQSFLRSDRSIPGAVIGDYLQEFSSRFYNSFMDIPLGVRIPEFKSNAIALGNAALDVMFRWLNKQSSVPDVPTINETVVASLTECLMSWPAWNCTIFERIIDSVAEEERTLFSKQLNENSRARTYIHLRSNRPSMVRVFASYLTEYFLGTKNCSNQTTRGSCVDSKNTSCFYMKDVFAHKEDVPGCCVCSVAMYSSAKSPAFDIEKHDLLTSNYSTWVESVYSITTMRLFLVTSSHWQLTILLSGIGIFLFWLTVVWLIVQHSNKLFETAAKNEDRRQASLAVAACNS</sequence>
<organism evidence="13 14">
    <name type="scientific">Trichuris muris</name>
    <name type="common">Mouse whipworm</name>
    <dbReference type="NCBI Taxonomy" id="70415"/>
    <lineage>
        <taxon>Eukaryota</taxon>
        <taxon>Metazoa</taxon>
        <taxon>Ecdysozoa</taxon>
        <taxon>Nematoda</taxon>
        <taxon>Enoplea</taxon>
        <taxon>Dorylaimia</taxon>
        <taxon>Trichinellida</taxon>
        <taxon>Trichuridae</taxon>
        <taxon>Trichuris</taxon>
    </lineage>
</organism>
<accession>A0A5S6QUR6</accession>
<dbReference type="InterPro" id="IPR008710">
    <property type="entry name" value="Nicastrin"/>
</dbReference>
<proteinExistence type="inferred from homology"/>
<dbReference type="PROSITE" id="PS51257">
    <property type="entry name" value="PROKAR_LIPOPROTEIN"/>
    <property type="match status" value="1"/>
</dbReference>
<evidence type="ECO:0000256" key="4">
    <source>
        <dbReference type="ARBA" id="ARBA00022692"/>
    </source>
</evidence>
<feature type="domain" description="Nicastrin small lobe" evidence="12">
    <location>
        <begin position="35"/>
        <end position="212"/>
    </location>
</feature>
<evidence type="ECO:0000256" key="7">
    <source>
        <dbReference type="ARBA" id="ARBA00022989"/>
    </source>
</evidence>